<dbReference type="PANTHER" id="PTHR11318:SF4">
    <property type="entry name" value="GUANYLATE CYCLASE ACTIVATOR 2B"/>
    <property type="match status" value="1"/>
</dbReference>
<dbReference type="InterPro" id="IPR000879">
    <property type="entry name" value="Guanylin"/>
</dbReference>
<evidence type="ECO:0000313" key="11">
    <source>
        <dbReference type="Proteomes" id="UP001174136"/>
    </source>
</evidence>
<dbReference type="AlphaFoldDB" id="A0AA47MJP1"/>
<protein>
    <recommendedName>
        <fullName evidence="7">Guanylate cyclase activator 2B</fullName>
    </recommendedName>
</protein>
<comment type="caution">
    <text evidence="10">The sequence shown here is derived from an EMBL/GenBank/DDBJ whole genome shotgun (WGS) entry which is preliminary data.</text>
</comment>
<keyword evidence="11" id="KW-1185">Reference proteome</keyword>
<keyword evidence="3" id="KW-0964">Secreted</keyword>
<dbReference type="Gene3D" id="3.90.1450.10">
    <property type="entry name" value="Guanylin"/>
    <property type="match status" value="1"/>
</dbReference>
<comment type="function">
    <text evidence="6">Endogenous activator of intestinal guanylate cyclase. It stimulates this enzyme through the same receptor binding region as the heat-stable enterotoxins. May be a potent physiological regulator of intestinal fluid and electrolyte transport. May be an autocrine/paracrine regulator of intestinal salt and water transport.</text>
</comment>
<evidence type="ECO:0000256" key="9">
    <source>
        <dbReference type="SAM" id="SignalP"/>
    </source>
</evidence>
<dbReference type="PRINTS" id="PR00774">
    <property type="entry name" value="GUANYLIN"/>
</dbReference>
<evidence type="ECO:0000256" key="4">
    <source>
        <dbReference type="ARBA" id="ARBA00022729"/>
    </source>
</evidence>
<dbReference type="Proteomes" id="UP001174136">
    <property type="component" value="Unassembled WGS sequence"/>
</dbReference>
<keyword evidence="5" id="KW-1015">Disulfide bond</keyword>
<evidence type="ECO:0000256" key="3">
    <source>
        <dbReference type="ARBA" id="ARBA00022525"/>
    </source>
</evidence>
<evidence type="ECO:0000313" key="10">
    <source>
        <dbReference type="EMBL" id="KAK0141578.1"/>
    </source>
</evidence>
<feature type="signal peptide" evidence="9">
    <location>
        <begin position="1"/>
        <end position="28"/>
    </location>
</feature>
<evidence type="ECO:0000256" key="2">
    <source>
        <dbReference type="ARBA" id="ARBA00009883"/>
    </source>
</evidence>
<organism evidence="10 11">
    <name type="scientific">Merluccius polli</name>
    <name type="common">Benguela hake</name>
    <name type="synonym">Merluccius cadenati</name>
    <dbReference type="NCBI Taxonomy" id="89951"/>
    <lineage>
        <taxon>Eukaryota</taxon>
        <taxon>Metazoa</taxon>
        <taxon>Chordata</taxon>
        <taxon>Craniata</taxon>
        <taxon>Vertebrata</taxon>
        <taxon>Euteleostomi</taxon>
        <taxon>Actinopterygii</taxon>
        <taxon>Neopterygii</taxon>
        <taxon>Teleostei</taxon>
        <taxon>Neoteleostei</taxon>
        <taxon>Acanthomorphata</taxon>
        <taxon>Zeiogadaria</taxon>
        <taxon>Gadariae</taxon>
        <taxon>Gadiformes</taxon>
        <taxon>Gadoidei</taxon>
        <taxon>Merlucciidae</taxon>
        <taxon>Merluccius</taxon>
    </lineage>
</organism>
<dbReference type="Pfam" id="PF02058">
    <property type="entry name" value="Guanylin"/>
    <property type="match status" value="1"/>
</dbReference>
<dbReference type="GO" id="GO:0030250">
    <property type="term" value="F:guanylate cyclase activator activity"/>
    <property type="evidence" value="ECO:0007669"/>
    <property type="project" value="InterPro"/>
</dbReference>
<comment type="similarity">
    <text evidence="2">Belongs to the guanylin family.</text>
</comment>
<proteinExistence type="inferred from homology"/>
<evidence type="ECO:0000256" key="1">
    <source>
        <dbReference type="ARBA" id="ARBA00004613"/>
    </source>
</evidence>
<dbReference type="InterPro" id="IPR036382">
    <property type="entry name" value="Guanylin_sf"/>
</dbReference>
<accession>A0AA47MJP1</accession>
<dbReference type="GO" id="GO:0005576">
    <property type="term" value="C:extracellular region"/>
    <property type="evidence" value="ECO:0007669"/>
    <property type="project" value="UniProtKB-SubCell"/>
</dbReference>
<reference evidence="10" key="1">
    <citation type="journal article" date="2023" name="Front. Mar. Sci.">
        <title>A new Merluccius polli reference genome to investigate the effects of global change in West African waters.</title>
        <authorList>
            <person name="Mateo J.L."/>
            <person name="Blanco-Fernandez C."/>
            <person name="Garcia-Vazquez E."/>
            <person name="Machado-Schiaffino G."/>
        </authorList>
    </citation>
    <scope>NUCLEOTIDE SEQUENCE</scope>
    <source>
        <strain evidence="10">C29</strain>
        <tissue evidence="10">Fin</tissue>
    </source>
</reference>
<gene>
    <name evidence="10" type="primary">GUCA2B_1</name>
    <name evidence="10" type="ORF">N1851_021267</name>
</gene>
<dbReference type="SUPFAM" id="SSF89890">
    <property type="entry name" value="Proguanylin"/>
    <property type="match status" value="1"/>
</dbReference>
<evidence type="ECO:0000256" key="6">
    <source>
        <dbReference type="ARBA" id="ARBA00037765"/>
    </source>
</evidence>
<evidence type="ECO:0000256" key="5">
    <source>
        <dbReference type="ARBA" id="ARBA00023157"/>
    </source>
</evidence>
<dbReference type="EMBL" id="JAOPHQ010003789">
    <property type="protein sequence ID" value="KAK0141578.1"/>
    <property type="molecule type" value="Genomic_DNA"/>
</dbReference>
<evidence type="ECO:0000256" key="8">
    <source>
        <dbReference type="SAM" id="MobiDB-lite"/>
    </source>
</evidence>
<keyword evidence="4 9" id="KW-0732">Signal</keyword>
<feature type="chain" id="PRO_5041357603" description="Guanylate cyclase activator 2B" evidence="9">
    <location>
        <begin position="29"/>
        <end position="175"/>
    </location>
</feature>
<comment type="subcellular location">
    <subcellularLocation>
        <location evidence="1">Secreted</location>
    </subcellularLocation>
</comment>
<dbReference type="PANTHER" id="PTHR11318">
    <property type="entry name" value="GUANYLIN FAMILY MEMBER"/>
    <property type="match status" value="1"/>
</dbReference>
<feature type="region of interest" description="Disordered" evidence="8">
    <location>
        <begin position="131"/>
        <end position="163"/>
    </location>
</feature>
<name>A0AA47MJP1_MERPO</name>
<sequence length="175" mass="18404">MVNISMKTTAPAASMALLILALSGNAEAVQVQVEGFSFSLEDVQKLQELTKTPSEVGNLSPRLRARSGSVCSDSTLPQAFQPLCDQNNDASPSLRSLARMPMNDCEICAFAACTGSLSAVRLTNRARRSAALSGAQRRSALPQREDESQSYGTLAPSPPLQPPLIGALQSAVSVA</sequence>
<evidence type="ECO:0000256" key="7">
    <source>
        <dbReference type="ARBA" id="ARBA00041176"/>
    </source>
</evidence>